<comment type="caution">
    <text evidence="15">The sequence shown here is derived from an EMBL/GenBank/DDBJ whole genome shotgun (WGS) entry which is preliminary data.</text>
</comment>
<dbReference type="Gene3D" id="1.10.10.60">
    <property type="entry name" value="Homeodomain-like"/>
    <property type="match status" value="1"/>
</dbReference>
<evidence type="ECO:0000256" key="6">
    <source>
        <dbReference type="ARBA" id="ARBA00023015"/>
    </source>
</evidence>
<keyword evidence="9" id="KW-0804">Transcription</keyword>
<evidence type="ECO:0000256" key="7">
    <source>
        <dbReference type="ARBA" id="ARBA00023125"/>
    </source>
</evidence>
<dbReference type="FunFam" id="1.10.10.60:FF:000007">
    <property type="entry name" value="Two-component response regulator"/>
    <property type="match status" value="1"/>
</dbReference>
<dbReference type="InterPro" id="IPR017053">
    <property type="entry name" value="Response_reg_B-typ_pln"/>
</dbReference>
<evidence type="ECO:0000313" key="16">
    <source>
        <dbReference type="Proteomes" id="UP001415857"/>
    </source>
</evidence>
<dbReference type="NCBIfam" id="TIGR01557">
    <property type="entry name" value="myb_SHAQKYF"/>
    <property type="match status" value="1"/>
</dbReference>
<dbReference type="Gene3D" id="3.40.50.2300">
    <property type="match status" value="1"/>
</dbReference>
<dbReference type="CDD" id="cd17584">
    <property type="entry name" value="REC_typeB_ARR-like"/>
    <property type="match status" value="1"/>
</dbReference>
<dbReference type="SUPFAM" id="SSF52172">
    <property type="entry name" value="CheY-like"/>
    <property type="match status" value="1"/>
</dbReference>
<dbReference type="InterPro" id="IPR011006">
    <property type="entry name" value="CheY-like_superfamily"/>
</dbReference>
<dbReference type="GO" id="GO:0005634">
    <property type="term" value="C:nucleus"/>
    <property type="evidence" value="ECO:0007669"/>
    <property type="project" value="UniProtKB-SubCell"/>
</dbReference>
<dbReference type="PANTHER" id="PTHR43874:SF205">
    <property type="entry name" value="TWO-COMPONENT RESPONSE REGULATOR ORR23"/>
    <property type="match status" value="1"/>
</dbReference>
<dbReference type="InterPro" id="IPR017930">
    <property type="entry name" value="Myb_dom"/>
</dbReference>
<evidence type="ECO:0008006" key="17">
    <source>
        <dbReference type="Google" id="ProtNLM"/>
    </source>
</evidence>
<dbReference type="SMART" id="SM00448">
    <property type="entry name" value="REC"/>
    <property type="match status" value="1"/>
</dbReference>
<feature type="region of interest" description="Disordered" evidence="12">
    <location>
        <begin position="141"/>
        <end position="212"/>
    </location>
</feature>
<evidence type="ECO:0000256" key="12">
    <source>
        <dbReference type="SAM" id="MobiDB-lite"/>
    </source>
</evidence>
<keyword evidence="7" id="KW-0238">DNA-binding</keyword>
<feature type="modified residue" description="4-aspartylphosphate" evidence="11">
    <location>
        <position position="76"/>
    </location>
</feature>
<dbReference type="SUPFAM" id="SSF46689">
    <property type="entry name" value="Homeodomain-like"/>
    <property type="match status" value="1"/>
</dbReference>
<keyword evidence="3 11" id="KW-0597">Phosphoprotein</keyword>
<dbReference type="InterPro" id="IPR001789">
    <property type="entry name" value="Sig_transdc_resp-reg_receiver"/>
</dbReference>
<evidence type="ECO:0000259" key="14">
    <source>
        <dbReference type="PROSITE" id="PS51294"/>
    </source>
</evidence>
<evidence type="ECO:0000259" key="13">
    <source>
        <dbReference type="PROSITE" id="PS50110"/>
    </source>
</evidence>
<accession>A0AAP0RFT6</accession>
<evidence type="ECO:0000256" key="8">
    <source>
        <dbReference type="ARBA" id="ARBA00023159"/>
    </source>
</evidence>
<feature type="domain" description="HTH myb-type" evidence="14">
    <location>
        <begin position="208"/>
        <end position="267"/>
    </location>
</feature>
<gene>
    <name evidence="15" type="ORF">L1049_023244</name>
</gene>
<dbReference type="GO" id="GO:0009736">
    <property type="term" value="P:cytokinin-activated signaling pathway"/>
    <property type="evidence" value="ECO:0007669"/>
    <property type="project" value="UniProtKB-KW"/>
</dbReference>
<feature type="compositionally biased region" description="Basic and acidic residues" evidence="12">
    <location>
        <begin position="146"/>
        <end position="160"/>
    </location>
</feature>
<keyword evidence="4" id="KW-0932">Cytokinin signaling pathway</keyword>
<dbReference type="InterPro" id="IPR009057">
    <property type="entry name" value="Homeodomain-like_sf"/>
</dbReference>
<evidence type="ECO:0000256" key="4">
    <source>
        <dbReference type="ARBA" id="ARBA00022864"/>
    </source>
</evidence>
<evidence type="ECO:0000313" key="15">
    <source>
        <dbReference type="EMBL" id="KAK9275968.1"/>
    </source>
</evidence>
<name>A0AAP0RFT6_LIQFO</name>
<dbReference type="InterPro" id="IPR006447">
    <property type="entry name" value="Myb_dom_plants"/>
</dbReference>
<feature type="compositionally biased region" description="Acidic residues" evidence="12">
    <location>
        <begin position="190"/>
        <end position="205"/>
    </location>
</feature>
<organism evidence="15 16">
    <name type="scientific">Liquidambar formosana</name>
    <name type="common">Formosan gum</name>
    <dbReference type="NCBI Taxonomy" id="63359"/>
    <lineage>
        <taxon>Eukaryota</taxon>
        <taxon>Viridiplantae</taxon>
        <taxon>Streptophyta</taxon>
        <taxon>Embryophyta</taxon>
        <taxon>Tracheophyta</taxon>
        <taxon>Spermatophyta</taxon>
        <taxon>Magnoliopsida</taxon>
        <taxon>eudicotyledons</taxon>
        <taxon>Gunneridae</taxon>
        <taxon>Pentapetalae</taxon>
        <taxon>Saxifragales</taxon>
        <taxon>Altingiaceae</taxon>
        <taxon>Liquidambar</taxon>
    </lineage>
</organism>
<keyword evidence="10" id="KW-0539">Nucleus</keyword>
<proteinExistence type="inferred from homology"/>
<evidence type="ECO:0000256" key="1">
    <source>
        <dbReference type="ARBA" id="ARBA00004123"/>
    </source>
</evidence>
<comment type="similarity">
    <text evidence="2">Belongs to the ARR family. Type-B subfamily.</text>
</comment>
<comment type="subcellular location">
    <subcellularLocation>
        <location evidence="1">Nucleus</location>
    </subcellularLocation>
</comment>
<dbReference type="PROSITE" id="PS50110">
    <property type="entry name" value="RESPONSE_REGULATORY"/>
    <property type="match status" value="1"/>
</dbReference>
<dbReference type="Pfam" id="PF00072">
    <property type="entry name" value="Response_reg"/>
    <property type="match status" value="1"/>
</dbReference>
<dbReference type="GO" id="GO:0003700">
    <property type="term" value="F:DNA-binding transcription factor activity"/>
    <property type="evidence" value="ECO:0007669"/>
    <property type="project" value="InterPro"/>
</dbReference>
<dbReference type="InterPro" id="IPR001005">
    <property type="entry name" value="SANT/Myb"/>
</dbReference>
<dbReference type="PROSITE" id="PS51294">
    <property type="entry name" value="HTH_MYB"/>
    <property type="match status" value="1"/>
</dbReference>
<reference evidence="15 16" key="1">
    <citation type="journal article" date="2024" name="Plant J.">
        <title>Genome sequences and population genomics reveal climatic adaptation and genomic divergence between two closely related sweetgum species.</title>
        <authorList>
            <person name="Xu W.Q."/>
            <person name="Ren C.Q."/>
            <person name="Zhang X.Y."/>
            <person name="Comes H.P."/>
            <person name="Liu X.H."/>
            <person name="Li Y.G."/>
            <person name="Kettle C.J."/>
            <person name="Jalonen R."/>
            <person name="Gaisberger H."/>
            <person name="Ma Y.Z."/>
            <person name="Qiu Y.X."/>
        </authorList>
    </citation>
    <scope>NUCLEOTIDE SEQUENCE [LARGE SCALE GENOMIC DNA]</scope>
    <source>
        <strain evidence="15">Hangzhou</strain>
    </source>
</reference>
<feature type="domain" description="Response regulatory" evidence="13">
    <location>
        <begin position="25"/>
        <end position="140"/>
    </location>
</feature>
<feature type="compositionally biased region" description="Polar residues" evidence="12">
    <location>
        <begin position="170"/>
        <end position="181"/>
    </location>
</feature>
<dbReference type="PANTHER" id="PTHR43874">
    <property type="entry name" value="TWO-COMPONENT RESPONSE REGULATOR"/>
    <property type="match status" value="1"/>
</dbReference>
<dbReference type="Proteomes" id="UP001415857">
    <property type="component" value="Unassembled WGS sequence"/>
</dbReference>
<protein>
    <recommendedName>
        <fullName evidence="17">Two-component response regulator</fullName>
    </recommendedName>
</protein>
<dbReference type="InterPro" id="IPR045279">
    <property type="entry name" value="ARR-like"/>
</dbReference>
<keyword evidence="16" id="KW-1185">Reference proteome</keyword>
<dbReference type="GO" id="GO:0000160">
    <property type="term" value="P:phosphorelay signal transduction system"/>
    <property type="evidence" value="ECO:0007669"/>
    <property type="project" value="UniProtKB-KW"/>
</dbReference>
<keyword evidence="6" id="KW-0805">Transcription regulation</keyword>
<evidence type="ECO:0000256" key="3">
    <source>
        <dbReference type="ARBA" id="ARBA00022553"/>
    </source>
</evidence>
<evidence type="ECO:0000256" key="11">
    <source>
        <dbReference type="PROSITE-ProRule" id="PRU00169"/>
    </source>
</evidence>
<sequence>MTVEDRRGRVIGEEATEDRFPVGMRVLAVDDDPICLRVLDGLLRKCQYHVITTNQAVKALKMLRENKNKFDLVISDVDMPDMDGFKLLELVGLEMDLPVIMLSAHSDTKLVMKGITHGACDYLLKPVRIEELKNIWQHVLRRKKSDSKDQNKSPNEDKARQGIGEGGQGTAVTGNADQNGKLNRKRKDQDEDEEEDSEEGLENDDPSSQKKPRVVWSVDLHRKFVAAVNQLGVEKAVPKKILDLMNVDGLTRENVASHLQKFRLYLKRISCVATQQANMVAALGGKDSSYMRMGSLDGLRDFHTLAGSGRLPNTALSSYPPGGMLGRLNTPAGLGLRGLTSSELIQPAQNSSSSINSLGNLQPAVFPANQNSSLFQRIPTSLELDQLQQSKGITRIGEFNSINDPTGFSVSSSFSDTRVTVGSSSNSLPNVPSNPLMLQGSTQHTRSRGGFGNQSSTSLNLEPFKIGVSSSSNFLDQGRCNENWQSAVQLSKFPSNTLPLGEPFNYNQLTPNNYSDNISSTGPSIQSNPIDFSSTSAVSAPLEDSRGDMQCQAGFIGNVVQNMNFPPKQRWEEHRQDYTHNLNNVFSTSLVPANGVVGSLSQSLDQNGTVCSRNTDVSVIGQLNGGTPSLLQHSEVEKLSMDPKMKSHEDYLSEHTQSQGSFIQNGYESLDDLMSAMIKREQNQSILMDGEFGFDAYSLGSCI</sequence>
<dbReference type="AlphaFoldDB" id="A0AAP0RFT6"/>
<evidence type="ECO:0000256" key="10">
    <source>
        <dbReference type="ARBA" id="ARBA00023242"/>
    </source>
</evidence>
<keyword evidence="5" id="KW-0902">Two-component regulatory system</keyword>
<dbReference type="PIRSF" id="PIRSF036392">
    <property type="entry name" value="RR_ARR_type-B"/>
    <property type="match status" value="1"/>
</dbReference>
<evidence type="ECO:0000256" key="5">
    <source>
        <dbReference type="ARBA" id="ARBA00023012"/>
    </source>
</evidence>
<evidence type="ECO:0000256" key="2">
    <source>
        <dbReference type="ARBA" id="ARBA00006015"/>
    </source>
</evidence>
<dbReference type="GO" id="GO:0003677">
    <property type="term" value="F:DNA binding"/>
    <property type="evidence" value="ECO:0007669"/>
    <property type="project" value="UniProtKB-KW"/>
</dbReference>
<dbReference type="EMBL" id="JBBPBK010000011">
    <property type="protein sequence ID" value="KAK9275968.1"/>
    <property type="molecule type" value="Genomic_DNA"/>
</dbReference>
<keyword evidence="8" id="KW-0010">Activator</keyword>
<dbReference type="Pfam" id="PF00249">
    <property type="entry name" value="Myb_DNA-binding"/>
    <property type="match status" value="1"/>
</dbReference>
<evidence type="ECO:0000256" key="9">
    <source>
        <dbReference type="ARBA" id="ARBA00023163"/>
    </source>
</evidence>